<feature type="compositionally biased region" description="Polar residues" evidence="1">
    <location>
        <begin position="142"/>
        <end position="153"/>
    </location>
</feature>
<feature type="region of interest" description="Disordered" evidence="1">
    <location>
        <begin position="1"/>
        <end position="48"/>
    </location>
</feature>
<dbReference type="EMBL" id="CP050530">
    <property type="protein sequence ID" value="QMV46626.1"/>
    <property type="molecule type" value="Genomic_DNA"/>
</dbReference>
<organism evidence="2 3">
    <name type="scientific">Wolbachia pipientis</name>
    <dbReference type="NCBI Taxonomy" id="955"/>
    <lineage>
        <taxon>Bacteria</taxon>
        <taxon>Pseudomonadati</taxon>
        <taxon>Pseudomonadota</taxon>
        <taxon>Alphaproteobacteria</taxon>
        <taxon>Rickettsiales</taxon>
        <taxon>Anaplasmataceae</taxon>
        <taxon>Wolbachieae</taxon>
        <taxon>Wolbachia</taxon>
    </lineage>
</organism>
<dbReference type="RefSeq" id="WP_182183446.1">
    <property type="nucleotide sequence ID" value="NZ_CP050530.1"/>
</dbReference>
<feature type="compositionally biased region" description="Polar residues" evidence="1">
    <location>
        <begin position="16"/>
        <end position="40"/>
    </location>
</feature>
<feature type="compositionally biased region" description="Polar residues" evidence="1">
    <location>
        <begin position="166"/>
        <end position="176"/>
    </location>
</feature>
<sequence length="207" mass="22933">MRRIDAQPKPGKESSHTASQVPQEKSVNQDKLNATLSNDNNKQKMQEEEYYARVERVLKETKEIRESHNDNPYKVLLNKMAPRGSESDHSSDWAGSGDKLSNSGGWSDNENKEQDKQSFAPAQADASIDAAHEIDSDEEVSNYINKPLNSQLGNGERSKTPDSAYGSKSSSPLNFESETEKPQVPASLQEEPSVTKVNNVDPVNSRV</sequence>
<name>A0A7G5CBP2_WOLPI</name>
<feature type="compositionally biased region" description="Low complexity" evidence="1">
    <location>
        <begin position="120"/>
        <end position="129"/>
    </location>
</feature>
<feature type="compositionally biased region" description="Basic and acidic residues" evidence="1">
    <location>
        <begin position="62"/>
        <end position="71"/>
    </location>
</feature>
<dbReference type="Proteomes" id="UP000515596">
    <property type="component" value="Chromosome"/>
</dbReference>
<feature type="compositionally biased region" description="Polar residues" evidence="1">
    <location>
        <begin position="190"/>
        <end position="207"/>
    </location>
</feature>
<protein>
    <submittedName>
        <fullName evidence="2">Uncharacterized protein</fullName>
    </submittedName>
</protein>
<evidence type="ECO:0000256" key="1">
    <source>
        <dbReference type="SAM" id="MobiDB-lite"/>
    </source>
</evidence>
<dbReference type="AlphaFoldDB" id="A0A7G5CBP2"/>
<gene>
    <name evidence="2" type="ORF">HC356_00325</name>
</gene>
<proteinExistence type="predicted"/>
<evidence type="ECO:0000313" key="3">
    <source>
        <dbReference type="Proteomes" id="UP000515596"/>
    </source>
</evidence>
<feature type="compositionally biased region" description="Polar residues" evidence="1">
    <location>
        <begin position="99"/>
        <end position="108"/>
    </location>
</feature>
<reference evidence="2 3" key="1">
    <citation type="journal article" date="2020" name="Mol. Biol. Evol.">
        <title>Life and death of selfish genes: comparative genomics reveals the dynamic evolution of cytoplasmic incompatibility.</title>
        <authorList>
            <person name="Martinez J."/>
            <person name="Klasson L."/>
            <person name="Welch J."/>
            <person name="Jiggins F.M."/>
        </authorList>
    </citation>
    <scope>NUCLEOTIDE SEQUENCE [LARGE SCALE GENOMIC DNA]</scope>
    <source>
        <strain evidence="2">WNik</strain>
    </source>
</reference>
<evidence type="ECO:0000313" key="2">
    <source>
        <dbReference type="EMBL" id="QMV46626.1"/>
    </source>
</evidence>
<feature type="compositionally biased region" description="Basic and acidic residues" evidence="1">
    <location>
        <begin position="1"/>
        <end position="15"/>
    </location>
</feature>
<accession>A0A7G5CBP2</accession>
<feature type="region of interest" description="Disordered" evidence="1">
    <location>
        <begin position="62"/>
        <end position="207"/>
    </location>
</feature>